<reference evidence="2 3" key="1">
    <citation type="submission" date="2012-10" db="EMBL/GenBank/DDBJ databases">
        <authorList>
            <person name="Zafar N."/>
            <person name="Inman J."/>
            <person name="Hall N."/>
            <person name="Lorenzi H."/>
            <person name="Caler E."/>
        </authorList>
    </citation>
    <scope>NUCLEOTIDE SEQUENCE [LARGE SCALE GENOMIC DNA]</scope>
    <source>
        <strain evidence="2 3">IP1</strain>
    </source>
</reference>
<dbReference type="EMBL" id="KB206411">
    <property type="protein sequence ID" value="ELP91879.1"/>
    <property type="molecule type" value="Genomic_DNA"/>
</dbReference>
<dbReference type="AlphaFoldDB" id="A0A0A1UFS4"/>
<evidence type="ECO:0000313" key="2">
    <source>
        <dbReference type="EMBL" id="ELP91879.1"/>
    </source>
</evidence>
<protein>
    <recommendedName>
        <fullName evidence="1">Arrestin C-terminal-like domain-containing protein</fullName>
    </recommendedName>
</protein>
<dbReference type="InterPro" id="IPR011022">
    <property type="entry name" value="Arrestin_C-like"/>
</dbReference>
<dbReference type="KEGG" id="eiv:EIN_398090"/>
<proteinExistence type="predicted"/>
<sequence>MEVRCFIEKGGYTSEPYFGRVEIKVKKISFVSGGMIVLKWKDTMFNIFGNAGELRAKDETNSLEPPQIPFNEYVQFVQDQIMSFPIPTLDSPMNKELCPGLHIFPFCITLPEDLSPDISLFDGAMKHMYILLVSLVTPTGFILSEEIECPVIFNSMEIPPSLPTSSSRIVGMTKVTLSLDKQNFQVGETVHFHVSFKSLRLEGIPEMSASIIGVHSIYYQTQHVDVATLSLEPSQLDDELELTLDIPKTAAPTLITQNFMYKHFICIMMVSKSKKKEAAFFPITIYGKKPANLSDCQNLVNRYKNEEVTFSKTPQLNIKSENCIETVKTSTGDVIYLDHLKRVVYADKAFTKSSMIYPFVDSETLPEGLSYGLEKNKRVIVDHTKGLVFYEHQFPLPVESQAQINDFTDPVVSIYVLESFGLKVKDQKSLNTIYCGVCDDKFQLMKSKECKEIDQMYTKACFVFNAGVFRRNVNVYFFEKKSLKKDHVLGHIEFDLTKIKFNTNFETWMPLRGSPDGNETVCGIAHVKFAYQSYRREITESWNYFDQIWAHSIDAYFPHTEKMLKKIREQNILRGAMMVQAVYDIFGDNIIRQKDYSLDF</sequence>
<keyword evidence="3" id="KW-1185">Reference proteome</keyword>
<name>A0A0A1UFS4_ENTIV</name>
<organism evidence="2 3">
    <name type="scientific">Entamoeba invadens IP1</name>
    <dbReference type="NCBI Taxonomy" id="370355"/>
    <lineage>
        <taxon>Eukaryota</taxon>
        <taxon>Amoebozoa</taxon>
        <taxon>Evosea</taxon>
        <taxon>Archamoebae</taxon>
        <taxon>Mastigamoebida</taxon>
        <taxon>Entamoebidae</taxon>
        <taxon>Entamoeba</taxon>
    </lineage>
</organism>
<dbReference type="OrthoDB" id="2333384at2759"/>
<dbReference type="SUPFAM" id="SSF49562">
    <property type="entry name" value="C2 domain (Calcium/lipid-binding domain, CaLB)"/>
    <property type="match status" value="1"/>
</dbReference>
<dbReference type="VEuPathDB" id="AmoebaDB:EIN_398090"/>
<dbReference type="Pfam" id="PF02752">
    <property type="entry name" value="Arrestin_C"/>
    <property type="match status" value="1"/>
</dbReference>
<evidence type="ECO:0000313" key="3">
    <source>
        <dbReference type="Proteomes" id="UP000014680"/>
    </source>
</evidence>
<dbReference type="OMA" id="IKSENCI"/>
<dbReference type="GeneID" id="14890923"/>
<gene>
    <name evidence="2" type="ORF">EIN_398090</name>
</gene>
<dbReference type="RefSeq" id="XP_004258650.1">
    <property type="nucleotide sequence ID" value="XM_004258602.1"/>
</dbReference>
<dbReference type="InterPro" id="IPR035892">
    <property type="entry name" value="C2_domain_sf"/>
</dbReference>
<evidence type="ECO:0000259" key="1">
    <source>
        <dbReference type="Pfam" id="PF02752"/>
    </source>
</evidence>
<dbReference type="Proteomes" id="UP000014680">
    <property type="component" value="Unassembled WGS sequence"/>
</dbReference>
<accession>A0A0A1UFS4</accession>
<feature type="domain" description="Arrestin C-terminal-like" evidence="1">
    <location>
        <begin position="171"/>
        <end position="287"/>
    </location>
</feature>